<protein>
    <submittedName>
        <fullName evidence="1">Uncharacterized protein</fullName>
    </submittedName>
</protein>
<dbReference type="AlphaFoldDB" id="A0A382HMW6"/>
<proteinExistence type="predicted"/>
<gene>
    <name evidence="1" type="ORF">METZ01_LOCUS241494</name>
</gene>
<organism evidence="1">
    <name type="scientific">marine metagenome</name>
    <dbReference type="NCBI Taxonomy" id="408172"/>
    <lineage>
        <taxon>unclassified sequences</taxon>
        <taxon>metagenomes</taxon>
        <taxon>ecological metagenomes</taxon>
    </lineage>
</organism>
<evidence type="ECO:0000313" key="1">
    <source>
        <dbReference type="EMBL" id="SVB88640.1"/>
    </source>
</evidence>
<accession>A0A382HMW6</accession>
<dbReference type="EMBL" id="UINC01062227">
    <property type="protein sequence ID" value="SVB88640.1"/>
    <property type="molecule type" value="Genomic_DNA"/>
</dbReference>
<name>A0A382HMW6_9ZZZZ</name>
<feature type="non-terminal residue" evidence="1">
    <location>
        <position position="1"/>
    </location>
</feature>
<sequence length="37" mass="4417">VSLKHLLQQASEAYYKGKPIMPDYQFDELSEVCNWRE</sequence>
<feature type="non-terminal residue" evidence="1">
    <location>
        <position position="37"/>
    </location>
</feature>
<reference evidence="1" key="1">
    <citation type="submission" date="2018-05" db="EMBL/GenBank/DDBJ databases">
        <authorList>
            <person name="Lanie J.A."/>
            <person name="Ng W.-L."/>
            <person name="Kazmierczak K.M."/>
            <person name="Andrzejewski T.M."/>
            <person name="Davidsen T.M."/>
            <person name="Wayne K.J."/>
            <person name="Tettelin H."/>
            <person name="Glass J.I."/>
            <person name="Rusch D."/>
            <person name="Podicherti R."/>
            <person name="Tsui H.-C.T."/>
            <person name="Winkler M.E."/>
        </authorList>
    </citation>
    <scope>NUCLEOTIDE SEQUENCE</scope>
</reference>